<dbReference type="PANTHER" id="PTHR16138">
    <property type="entry name" value="MYCOPHENOLIC ACID ACYL-GLUCURONIDE ESTERASE, MITOCHONDRIAL"/>
    <property type="match status" value="1"/>
</dbReference>
<evidence type="ECO:0000313" key="13">
    <source>
        <dbReference type="EMBL" id="PIQ68019.1"/>
    </source>
</evidence>
<dbReference type="EC" id="3.1.2.22" evidence="1"/>
<comment type="catalytic activity">
    <reaction evidence="11">
        <text>mycophenolic acid O-acyl-beta-D-glucuronide + H2O = mycophenolate + D-glucuronate + H(+)</text>
        <dbReference type="Rhea" id="RHEA:34179"/>
        <dbReference type="ChEBI" id="CHEBI:15377"/>
        <dbReference type="ChEBI" id="CHEBI:15378"/>
        <dbReference type="ChEBI" id="CHEBI:58720"/>
        <dbReference type="ChEBI" id="CHEBI:62932"/>
        <dbReference type="ChEBI" id="CHEBI:66982"/>
        <dbReference type="EC" id="3.1.1.93"/>
    </reaction>
    <physiologicalReaction direction="left-to-right" evidence="11">
        <dbReference type="Rhea" id="RHEA:34180"/>
    </physiologicalReaction>
</comment>
<dbReference type="GO" id="GO:0004553">
    <property type="term" value="F:hydrolase activity, hydrolyzing O-glycosyl compounds"/>
    <property type="evidence" value="ECO:0007669"/>
    <property type="project" value="TreeGrafter"/>
</dbReference>
<evidence type="ECO:0000256" key="8">
    <source>
        <dbReference type="ARBA" id="ARBA00042704"/>
    </source>
</evidence>
<dbReference type="Gene3D" id="3.40.50.1820">
    <property type="entry name" value="alpha/beta hydrolase"/>
    <property type="match status" value="1"/>
</dbReference>
<comment type="function">
    <text evidence="9">Acts as an acyl-protein thioesterase that hydrolyzes fatty acids from acylated residues in proteins. Regulates the mitochondrial S-depalmitoylation of the nucleophilic active site residue of peroxiredoxin-5/PRDX5, a key antioxidant protein, therefore modulating mitochondrial antioxidant ability. Also catalyzes the deglucuronidation of mycophenolic acid acyl-glucuronide, an active metabolite of the immunosuppressant drug mycophenolate.</text>
</comment>
<dbReference type="GO" id="GO:0008474">
    <property type="term" value="F:palmitoyl-(protein) hydrolase activity"/>
    <property type="evidence" value="ECO:0007669"/>
    <property type="project" value="UniProtKB-EC"/>
</dbReference>
<evidence type="ECO:0000256" key="7">
    <source>
        <dbReference type="ARBA" id="ARBA00042645"/>
    </source>
</evidence>
<sequence length="257" mass="29168">MNTLFIKNRKGQKVSVLVEGEDNTAGLAFVMHGLGGWKEQPHIQTFSNTFLENGFTSVRFDTTNTYGESEGNYEEATTTNYYEDLEDVILWTKGQSWYKEPFWLAGHSLGGICTALYAEKHLERIVGLAPISAVVSGNLSATTPKYAVAMNTWEKTGWFEYRSSSDSGRMKRLPWSHMVDRLTYDLLPEAHKLTMPVLLIVGDQDDSTPSEHQKMLFDAIVGPKEMHIIKGAPHTFVDPKHLEEIKTLFDRWIKKYA</sequence>
<dbReference type="Proteomes" id="UP000229342">
    <property type="component" value="Unassembled WGS sequence"/>
</dbReference>
<dbReference type="AlphaFoldDB" id="A0A2H0K9U3"/>
<accession>A0A2H0K9U3</accession>
<proteinExistence type="predicted"/>
<evidence type="ECO:0000259" key="12">
    <source>
        <dbReference type="Pfam" id="PF12697"/>
    </source>
</evidence>
<evidence type="ECO:0000313" key="14">
    <source>
        <dbReference type="Proteomes" id="UP000229342"/>
    </source>
</evidence>
<name>A0A2H0K9U3_9BACT</name>
<organism evidence="13 14">
    <name type="scientific">Candidatus Taylorbacteria bacterium CG11_big_fil_rev_8_21_14_0_20_46_11</name>
    <dbReference type="NCBI Taxonomy" id="1975025"/>
    <lineage>
        <taxon>Bacteria</taxon>
        <taxon>Candidatus Tayloriibacteriota</taxon>
    </lineage>
</organism>
<keyword evidence="3" id="KW-0809">Transit peptide</keyword>
<evidence type="ECO:0000256" key="1">
    <source>
        <dbReference type="ARBA" id="ARBA00012423"/>
    </source>
</evidence>
<gene>
    <name evidence="13" type="ORF">COV91_06435</name>
</gene>
<comment type="catalytic activity">
    <reaction evidence="10">
        <text>S-hexadecanoyl-L-cysteinyl-[protein] + H2O = L-cysteinyl-[protein] + hexadecanoate + H(+)</text>
        <dbReference type="Rhea" id="RHEA:19233"/>
        <dbReference type="Rhea" id="RHEA-COMP:10131"/>
        <dbReference type="Rhea" id="RHEA-COMP:11032"/>
        <dbReference type="ChEBI" id="CHEBI:7896"/>
        <dbReference type="ChEBI" id="CHEBI:15377"/>
        <dbReference type="ChEBI" id="CHEBI:15378"/>
        <dbReference type="ChEBI" id="CHEBI:29950"/>
        <dbReference type="ChEBI" id="CHEBI:74151"/>
        <dbReference type="EC" id="3.1.2.22"/>
    </reaction>
    <physiologicalReaction direction="left-to-right" evidence="10">
        <dbReference type="Rhea" id="RHEA:19234"/>
    </physiologicalReaction>
</comment>
<evidence type="ECO:0000256" key="4">
    <source>
        <dbReference type="ARBA" id="ARBA00039132"/>
    </source>
</evidence>
<evidence type="ECO:0000256" key="2">
    <source>
        <dbReference type="ARBA" id="ARBA00022801"/>
    </source>
</evidence>
<dbReference type="Pfam" id="PF12697">
    <property type="entry name" value="Abhydrolase_6"/>
    <property type="match status" value="1"/>
</dbReference>
<evidence type="ECO:0000256" key="3">
    <source>
        <dbReference type="ARBA" id="ARBA00022946"/>
    </source>
</evidence>
<dbReference type="InterPro" id="IPR000073">
    <property type="entry name" value="AB_hydrolase_1"/>
</dbReference>
<evidence type="ECO:0000256" key="11">
    <source>
        <dbReference type="ARBA" id="ARBA00047972"/>
    </source>
</evidence>
<dbReference type="InterPro" id="IPR052382">
    <property type="entry name" value="ABHD10_acyl-thioesterase"/>
</dbReference>
<evidence type="ECO:0000256" key="5">
    <source>
        <dbReference type="ARBA" id="ARBA00039314"/>
    </source>
</evidence>
<dbReference type="InterPro" id="IPR029058">
    <property type="entry name" value="AB_hydrolase_fold"/>
</dbReference>
<evidence type="ECO:0000256" key="9">
    <source>
        <dbReference type="ARBA" id="ARBA00046047"/>
    </source>
</evidence>
<reference evidence="13 14" key="1">
    <citation type="submission" date="2017-09" db="EMBL/GenBank/DDBJ databases">
        <title>Depth-based differentiation of microbial function through sediment-hosted aquifers and enrichment of novel symbionts in the deep terrestrial subsurface.</title>
        <authorList>
            <person name="Probst A.J."/>
            <person name="Ladd B."/>
            <person name="Jarett J.K."/>
            <person name="Geller-Mcgrath D.E."/>
            <person name="Sieber C.M."/>
            <person name="Emerson J.B."/>
            <person name="Anantharaman K."/>
            <person name="Thomas B.C."/>
            <person name="Malmstrom R."/>
            <person name="Stieglmeier M."/>
            <person name="Klingl A."/>
            <person name="Woyke T."/>
            <person name="Ryan C.M."/>
            <person name="Banfield J.F."/>
        </authorList>
    </citation>
    <scope>NUCLEOTIDE SEQUENCE [LARGE SCALE GENOMIC DNA]</scope>
    <source>
        <strain evidence="13">CG11_big_fil_rev_8_21_14_0_20_46_11</strain>
    </source>
</reference>
<protein>
    <recommendedName>
        <fullName evidence="5">Palmitoyl-protein thioesterase ABHD10, mitochondrial</fullName>
        <ecNumber evidence="4">3.1.1.93</ecNumber>
        <ecNumber evidence="1">3.1.2.22</ecNumber>
    </recommendedName>
    <alternativeName>
        <fullName evidence="7">Acyl-protein thioesterase ABHD10</fullName>
    </alternativeName>
    <alternativeName>
        <fullName evidence="8">Alpha/beta hydrolase domain-containing protein 10</fullName>
    </alternativeName>
    <alternativeName>
        <fullName evidence="6">Mycophenolic acid acyl-glucuronide esterase, mitochondrial</fullName>
    </alternativeName>
</protein>
<dbReference type="SUPFAM" id="SSF53474">
    <property type="entry name" value="alpha/beta-Hydrolases"/>
    <property type="match status" value="1"/>
</dbReference>
<dbReference type="PANTHER" id="PTHR16138:SF7">
    <property type="entry name" value="PALMITOYL-PROTEIN THIOESTERASE ABHD10, MITOCHONDRIAL"/>
    <property type="match status" value="1"/>
</dbReference>
<dbReference type="GO" id="GO:0102390">
    <property type="term" value="F:mycophenolic acid acyl-glucuronide esterase activity"/>
    <property type="evidence" value="ECO:0007669"/>
    <property type="project" value="UniProtKB-EC"/>
</dbReference>
<feature type="domain" description="AB hydrolase-1" evidence="12">
    <location>
        <begin position="31"/>
        <end position="236"/>
    </location>
</feature>
<evidence type="ECO:0000256" key="6">
    <source>
        <dbReference type="ARBA" id="ARBA00041520"/>
    </source>
</evidence>
<keyword evidence="2" id="KW-0378">Hydrolase</keyword>
<dbReference type="EMBL" id="PCVG01000087">
    <property type="protein sequence ID" value="PIQ68019.1"/>
    <property type="molecule type" value="Genomic_DNA"/>
</dbReference>
<comment type="caution">
    <text evidence="13">The sequence shown here is derived from an EMBL/GenBank/DDBJ whole genome shotgun (WGS) entry which is preliminary data.</text>
</comment>
<dbReference type="EC" id="3.1.1.93" evidence="4"/>
<evidence type="ECO:0000256" key="10">
    <source>
        <dbReference type="ARBA" id="ARBA00047409"/>
    </source>
</evidence>